<accession>A0A6A3CVZ9</accession>
<dbReference type="GO" id="GO:0006813">
    <property type="term" value="P:potassium ion transport"/>
    <property type="evidence" value="ECO:0007669"/>
    <property type="project" value="InterPro"/>
</dbReference>
<keyword evidence="3" id="KW-1185">Reference proteome</keyword>
<dbReference type="InterPro" id="IPR044849">
    <property type="entry name" value="CASTOR/POLLUX/SYM8-like"/>
</dbReference>
<dbReference type="EMBL" id="VEPZ02000194">
    <property type="protein sequence ID" value="KAE8731522.1"/>
    <property type="molecule type" value="Genomic_DNA"/>
</dbReference>
<organism evidence="2 3">
    <name type="scientific">Hibiscus syriacus</name>
    <name type="common">Rose of Sharon</name>
    <dbReference type="NCBI Taxonomy" id="106335"/>
    <lineage>
        <taxon>Eukaryota</taxon>
        <taxon>Viridiplantae</taxon>
        <taxon>Streptophyta</taxon>
        <taxon>Embryophyta</taxon>
        <taxon>Tracheophyta</taxon>
        <taxon>Spermatophyta</taxon>
        <taxon>Magnoliopsida</taxon>
        <taxon>eudicotyledons</taxon>
        <taxon>Gunneridae</taxon>
        <taxon>Pentapetalae</taxon>
        <taxon>rosids</taxon>
        <taxon>malvids</taxon>
        <taxon>Malvales</taxon>
        <taxon>Malvaceae</taxon>
        <taxon>Malvoideae</taxon>
        <taxon>Hibiscus</taxon>
    </lineage>
</organism>
<comment type="caution">
    <text evidence="2">The sequence shown here is derived from an EMBL/GenBank/DDBJ whole genome shotgun (WGS) entry which is preliminary data.</text>
</comment>
<dbReference type="AlphaFoldDB" id="A0A6A3CVZ9"/>
<evidence type="ECO:0000313" key="3">
    <source>
        <dbReference type="Proteomes" id="UP000436088"/>
    </source>
</evidence>
<gene>
    <name evidence="2" type="ORF">F3Y22_tig00002799pilonHSYRG00028</name>
</gene>
<dbReference type="PANTHER" id="PTHR31563">
    <property type="entry name" value="ION CHANNEL POLLUX-RELATED"/>
    <property type="match status" value="1"/>
</dbReference>
<dbReference type="PROSITE" id="PS51201">
    <property type="entry name" value="RCK_N"/>
    <property type="match status" value="1"/>
</dbReference>
<reference evidence="2" key="1">
    <citation type="submission" date="2019-09" db="EMBL/GenBank/DDBJ databases">
        <title>Draft genome information of white flower Hibiscus syriacus.</title>
        <authorList>
            <person name="Kim Y.-M."/>
        </authorList>
    </citation>
    <scope>NUCLEOTIDE SEQUENCE [LARGE SCALE GENOMIC DNA]</scope>
    <source>
        <strain evidence="2">YM2019G1</strain>
    </source>
</reference>
<dbReference type="Proteomes" id="UP000436088">
    <property type="component" value="Unassembled WGS sequence"/>
</dbReference>
<dbReference type="PANTHER" id="PTHR31563:SF13">
    <property type="entry name" value="ION CHANNEL POLLUX-LIKE 1-RELATED"/>
    <property type="match status" value="1"/>
</dbReference>
<evidence type="ECO:0000313" key="2">
    <source>
        <dbReference type="EMBL" id="KAE8731522.1"/>
    </source>
</evidence>
<dbReference type="InterPro" id="IPR003148">
    <property type="entry name" value="RCK_N"/>
</dbReference>
<proteinExistence type="predicted"/>
<dbReference type="Gene3D" id="3.40.50.720">
    <property type="entry name" value="NAD(P)-binding Rossmann-like Domain"/>
    <property type="match status" value="1"/>
</dbReference>
<evidence type="ECO:0000259" key="1">
    <source>
        <dbReference type="PROSITE" id="PS51201"/>
    </source>
</evidence>
<protein>
    <submittedName>
        <fullName evidence="2">Ion channel POLLUX-like 2</fullName>
    </submittedName>
</protein>
<name>A0A6A3CVZ9_HIBSY</name>
<sequence>MRSVLRRLSYGLCGEVTGLVGELPNGGKSKWVLLNGRNKQECCRCDKGIAVRETPQGRRCEEDGSCCKGGGPARNSSTVKDHHSKLVSRTLSSLFLPRLMRLEFVNSITKIRNMQKLREGAQMQVLESDHIIICGLNGCMSFILKQLDRSHEFAVRLGTATARRQRILLMSDLPRKQMDKLADNVAKDLNHIDVLTKSCRLSLTKSFQRAAANKARTIVILPTRGDQYGIDSDAFLSVLALQSIPKVESVLTIVKVSNSTTCELLKSISGLKVEPAVVCGIYRDGQIYFHPKDDEILKFILQGIIYFSEPSRADKQSAYSLLLAENICNKLGVTVQNLFAEIVYWKLGKQIMRIKLYLTYIAAEEVTSLATAQVAKHSDLNEVWKDILNAEGNEIYVKVINPTPKTEPLSIEMTDLLIVISELEGEQPIVV</sequence>
<feature type="domain" description="RCK N-terminal" evidence="1">
    <location>
        <begin position="128"/>
        <end position="277"/>
    </location>
</feature>